<evidence type="ECO:0000313" key="2">
    <source>
        <dbReference type="EMBL" id="CAI9734185.1"/>
    </source>
</evidence>
<keyword evidence="1" id="KW-1133">Transmembrane helix</keyword>
<dbReference type="AlphaFoldDB" id="A0AA36BGU7"/>
<protein>
    <submittedName>
        <fullName evidence="2">Uncharacterized protein</fullName>
    </submittedName>
</protein>
<evidence type="ECO:0000256" key="1">
    <source>
        <dbReference type="SAM" id="Phobius"/>
    </source>
</evidence>
<organism evidence="2 3">
    <name type="scientific">Octopus vulgaris</name>
    <name type="common">Common octopus</name>
    <dbReference type="NCBI Taxonomy" id="6645"/>
    <lineage>
        <taxon>Eukaryota</taxon>
        <taxon>Metazoa</taxon>
        <taxon>Spiralia</taxon>
        <taxon>Lophotrochozoa</taxon>
        <taxon>Mollusca</taxon>
        <taxon>Cephalopoda</taxon>
        <taxon>Coleoidea</taxon>
        <taxon>Octopodiformes</taxon>
        <taxon>Octopoda</taxon>
        <taxon>Incirrata</taxon>
        <taxon>Octopodidae</taxon>
        <taxon>Octopus</taxon>
    </lineage>
</organism>
<keyword evidence="3" id="KW-1185">Reference proteome</keyword>
<dbReference type="EMBL" id="OX597828">
    <property type="protein sequence ID" value="CAI9734185.1"/>
    <property type="molecule type" value="Genomic_DNA"/>
</dbReference>
<sequence length="123" mass="13830">MYASTGVCGEKREAFGVVVSIEVILLRPNPDVEHNRILFIYLFARELDYQNRITASSVQRPVSSVQCPASSVQCPVSSVQCPVSSVQRPQKYILIFGEINFCFAFFIAFFSFHNSQQIVSVET</sequence>
<evidence type="ECO:0000313" key="3">
    <source>
        <dbReference type="Proteomes" id="UP001162480"/>
    </source>
</evidence>
<keyword evidence="1" id="KW-0812">Transmembrane</keyword>
<reference evidence="2" key="1">
    <citation type="submission" date="2023-08" db="EMBL/GenBank/DDBJ databases">
        <authorList>
            <person name="Alioto T."/>
            <person name="Alioto T."/>
            <person name="Gomez Garrido J."/>
        </authorList>
    </citation>
    <scope>NUCLEOTIDE SEQUENCE</scope>
</reference>
<accession>A0AA36BGU7</accession>
<dbReference type="Proteomes" id="UP001162480">
    <property type="component" value="Chromosome 15"/>
</dbReference>
<feature type="transmembrane region" description="Helical" evidence="1">
    <location>
        <begin position="92"/>
        <end position="112"/>
    </location>
</feature>
<proteinExistence type="predicted"/>
<gene>
    <name evidence="2" type="ORF">OCTVUL_1B013950</name>
</gene>
<name>A0AA36BGU7_OCTVU</name>
<keyword evidence="1" id="KW-0472">Membrane</keyword>